<proteinExistence type="predicted"/>
<evidence type="ECO:0000313" key="2">
    <source>
        <dbReference type="EMBL" id="RYP86917.1"/>
    </source>
</evidence>
<feature type="domain" description="MOSC" evidence="1">
    <location>
        <begin position="69"/>
        <end position="234"/>
    </location>
</feature>
<protein>
    <submittedName>
        <fullName evidence="2">MOSC domain-containing protein</fullName>
    </submittedName>
</protein>
<dbReference type="InterPro" id="IPR005302">
    <property type="entry name" value="MoCF_Sase_C"/>
</dbReference>
<evidence type="ECO:0000313" key="3">
    <source>
        <dbReference type="Proteomes" id="UP000295198"/>
    </source>
</evidence>
<dbReference type="RefSeq" id="WP_134716013.1">
    <property type="nucleotide sequence ID" value="NZ_SDKM01000009.1"/>
</dbReference>
<dbReference type="SUPFAM" id="SSF141673">
    <property type="entry name" value="MOSC N-terminal domain-like"/>
    <property type="match status" value="1"/>
</dbReference>
<dbReference type="SUPFAM" id="SSF50800">
    <property type="entry name" value="PK beta-barrel domain-like"/>
    <property type="match status" value="1"/>
</dbReference>
<evidence type="ECO:0000259" key="1">
    <source>
        <dbReference type="PROSITE" id="PS51340"/>
    </source>
</evidence>
<keyword evidence="3" id="KW-1185">Reference proteome</keyword>
<sequence>MVSGAGTVALLRRYPVKSLSGEDLDELYVDARGVAADRLWAVRDPDGKLGSGKSSRRFRKMDGLLELAATYDGEVPVIVLPDGNTVRGDDESVHRALSVHVGRDVRLAREDDVPHFDDGPVHVVTTSALAAVAAAHGSPVDVRHFRPNVVLDTGRTPGFPEDDWIGRRLLVGEAELEVVAPMPRCVMVTMPQVGVAGERHLLHTVTDLHDTDFGVVAEVRRPGRIAHGDTAHLGG</sequence>
<dbReference type="Pfam" id="PF03476">
    <property type="entry name" value="MOSC_N"/>
    <property type="match status" value="1"/>
</dbReference>
<dbReference type="PROSITE" id="PS51340">
    <property type="entry name" value="MOSC"/>
    <property type="match status" value="1"/>
</dbReference>
<dbReference type="Gene3D" id="2.40.33.20">
    <property type="entry name" value="PK beta-barrel domain-like"/>
    <property type="match status" value="1"/>
</dbReference>
<comment type="caution">
    <text evidence="2">The sequence shown here is derived from an EMBL/GenBank/DDBJ whole genome shotgun (WGS) entry which is preliminary data.</text>
</comment>
<dbReference type="GO" id="GO:0030151">
    <property type="term" value="F:molybdenum ion binding"/>
    <property type="evidence" value="ECO:0007669"/>
    <property type="project" value="InterPro"/>
</dbReference>
<gene>
    <name evidence="2" type="ORF">EKO23_08085</name>
</gene>
<dbReference type="EMBL" id="SDKM01000009">
    <property type="protein sequence ID" value="RYP86917.1"/>
    <property type="molecule type" value="Genomic_DNA"/>
</dbReference>
<dbReference type="OrthoDB" id="9793178at2"/>
<dbReference type="InterPro" id="IPR005303">
    <property type="entry name" value="MOCOS_middle"/>
</dbReference>
<dbReference type="AlphaFoldDB" id="A0A4Q4ZFM6"/>
<dbReference type="GO" id="GO:0030170">
    <property type="term" value="F:pyridoxal phosphate binding"/>
    <property type="evidence" value="ECO:0007669"/>
    <property type="project" value="InterPro"/>
</dbReference>
<dbReference type="GO" id="GO:0003824">
    <property type="term" value="F:catalytic activity"/>
    <property type="evidence" value="ECO:0007669"/>
    <property type="project" value="InterPro"/>
</dbReference>
<name>A0A4Q4ZFM6_9ACTN</name>
<organism evidence="2 3">
    <name type="scientific">Nocardioides guangzhouensis</name>
    <dbReference type="NCBI Taxonomy" id="2497878"/>
    <lineage>
        <taxon>Bacteria</taxon>
        <taxon>Bacillati</taxon>
        <taxon>Actinomycetota</taxon>
        <taxon>Actinomycetes</taxon>
        <taxon>Propionibacteriales</taxon>
        <taxon>Nocardioidaceae</taxon>
        <taxon>Nocardioides</taxon>
    </lineage>
</organism>
<dbReference type="InterPro" id="IPR011037">
    <property type="entry name" value="Pyrv_Knase-like_insert_dom_sf"/>
</dbReference>
<dbReference type="Proteomes" id="UP000295198">
    <property type="component" value="Unassembled WGS sequence"/>
</dbReference>
<accession>A0A4Q4ZFM6</accession>
<dbReference type="Pfam" id="PF03473">
    <property type="entry name" value="MOSC"/>
    <property type="match status" value="1"/>
</dbReference>
<reference evidence="2 3" key="1">
    <citation type="submission" date="2019-01" db="EMBL/GenBank/DDBJ databases">
        <title>Nocardioides guangzhouensis sp. nov., an actinobacterium isolated from soil.</title>
        <authorList>
            <person name="Fu Y."/>
            <person name="Cai Y."/>
            <person name="Lin Z."/>
            <person name="Chen P."/>
        </authorList>
    </citation>
    <scope>NUCLEOTIDE SEQUENCE [LARGE SCALE GENOMIC DNA]</scope>
    <source>
        <strain evidence="2 3">130</strain>
    </source>
</reference>